<keyword evidence="4 7" id="KW-0067">ATP-binding</keyword>
<dbReference type="SUPFAM" id="SSF52540">
    <property type="entry name" value="P-loop containing nucleoside triphosphate hydrolases"/>
    <property type="match status" value="1"/>
</dbReference>
<dbReference type="GO" id="GO:0016887">
    <property type="term" value="F:ATP hydrolysis activity"/>
    <property type="evidence" value="ECO:0007669"/>
    <property type="project" value="InterPro"/>
</dbReference>
<dbReference type="GO" id="GO:0015807">
    <property type="term" value="P:L-amino acid transport"/>
    <property type="evidence" value="ECO:0007669"/>
    <property type="project" value="TreeGrafter"/>
</dbReference>
<dbReference type="CDD" id="cd03224">
    <property type="entry name" value="ABC_TM1139_LivF_branched"/>
    <property type="match status" value="1"/>
</dbReference>
<keyword evidence="8" id="KW-1185">Reference proteome</keyword>
<keyword evidence="5" id="KW-0029">Amino-acid transport</keyword>
<dbReference type="Proteomes" id="UP000577707">
    <property type="component" value="Unassembled WGS sequence"/>
</dbReference>
<protein>
    <submittedName>
        <fullName evidence="7">Branched-chain amino acid transport system ATP-binding protein</fullName>
    </submittedName>
</protein>
<dbReference type="GO" id="GO:0005524">
    <property type="term" value="F:ATP binding"/>
    <property type="evidence" value="ECO:0007669"/>
    <property type="project" value="UniProtKB-KW"/>
</dbReference>
<evidence type="ECO:0000313" key="7">
    <source>
        <dbReference type="EMBL" id="MBB3090098.1"/>
    </source>
</evidence>
<dbReference type="RefSeq" id="WP_183546531.1">
    <property type="nucleotide sequence ID" value="NZ_BMQT01000006.1"/>
</dbReference>
<reference evidence="7 8" key="1">
    <citation type="submission" date="2020-08" db="EMBL/GenBank/DDBJ databases">
        <title>Genomic Encyclopedia of Type Strains, Phase III (KMG-III): the genomes of soil and plant-associated and newly described type strains.</title>
        <authorList>
            <person name="Whitman W."/>
        </authorList>
    </citation>
    <scope>NUCLEOTIDE SEQUENCE [LARGE SCALE GENOMIC DNA]</scope>
    <source>
        <strain evidence="7 8">CECT 3302</strain>
    </source>
</reference>
<dbReference type="PROSITE" id="PS00211">
    <property type="entry name" value="ABC_TRANSPORTER_1"/>
    <property type="match status" value="1"/>
</dbReference>
<dbReference type="InterPro" id="IPR027417">
    <property type="entry name" value="P-loop_NTPase"/>
</dbReference>
<dbReference type="InterPro" id="IPR017871">
    <property type="entry name" value="ABC_transporter-like_CS"/>
</dbReference>
<evidence type="ECO:0000256" key="1">
    <source>
        <dbReference type="ARBA" id="ARBA00005417"/>
    </source>
</evidence>
<organism evidence="7 8">
    <name type="scientific">Nocardioides albus</name>
    <dbReference type="NCBI Taxonomy" id="1841"/>
    <lineage>
        <taxon>Bacteria</taxon>
        <taxon>Bacillati</taxon>
        <taxon>Actinomycetota</taxon>
        <taxon>Actinomycetes</taxon>
        <taxon>Propionibacteriales</taxon>
        <taxon>Nocardioidaceae</taxon>
        <taxon>Nocardioides</taxon>
    </lineage>
</organism>
<feature type="domain" description="ABC transporter" evidence="6">
    <location>
        <begin position="18"/>
        <end position="250"/>
    </location>
</feature>
<evidence type="ECO:0000256" key="4">
    <source>
        <dbReference type="ARBA" id="ARBA00022840"/>
    </source>
</evidence>
<dbReference type="InterPro" id="IPR003593">
    <property type="entry name" value="AAA+_ATPase"/>
</dbReference>
<dbReference type="PANTHER" id="PTHR43820">
    <property type="entry name" value="HIGH-AFFINITY BRANCHED-CHAIN AMINO ACID TRANSPORT ATP-BINDING PROTEIN LIVF"/>
    <property type="match status" value="1"/>
</dbReference>
<accession>A0A7W5F9D2</accession>
<comment type="caution">
    <text evidence="7">The sequence shown here is derived from an EMBL/GenBank/DDBJ whole genome shotgun (WGS) entry which is preliminary data.</text>
</comment>
<evidence type="ECO:0000256" key="2">
    <source>
        <dbReference type="ARBA" id="ARBA00022448"/>
    </source>
</evidence>
<proteinExistence type="inferred from homology"/>
<dbReference type="InterPro" id="IPR052156">
    <property type="entry name" value="BCAA_Transport_ATP-bd_LivF"/>
</dbReference>
<dbReference type="Gene3D" id="3.40.50.300">
    <property type="entry name" value="P-loop containing nucleotide triphosphate hydrolases"/>
    <property type="match status" value="1"/>
</dbReference>
<name>A0A7W5F9D2_9ACTN</name>
<gene>
    <name evidence="7" type="ORF">FHS12_003050</name>
</gene>
<dbReference type="PROSITE" id="PS50893">
    <property type="entry name" value="ABC_TRANSPORTER_2"/>
    <property type="match status" value="1"/>
</dbReference>
<evidence type="ECO:0000256" key="3">
    <source>
        <dbReference type="ARBA" id="ARBA00022741"/>
    </source>
</evidence>
<keyword evidence="3" id="KW-0547">Nucleotide-binding</keyword>
<dbReference type="AlphaFoldDB" id="A0A7W5F9D2"/>
<dbReference type="GO" id="GO:0015658">
    <property type="term" value="F:branched-chain amino acid transmembrane transporter activity"/>
    <property type="evidence" value="ECO:0007669"/>
    <property type="project" value="TreeGrafter"/>
</dbReference>
<evidence type="ECO:0000256" key="5">
    <source>
        <dbReference type="ARBA" id="ARBA00022970"/>
    </source>
</evidence>
<dbReference type="Pfam" id="PF00005">
    <property type="entry name" value="ABC_tran"/>
    <property type="match status" value="1"/>
</dbReference>
<comment type="similarity">
    <text evidence="1">Belongs to the ABC transporter superfamily.</text>
</comment>
<dbReference type="InterPro" id="IPR003439">
    <property type="entry name" value="ABC_transporter-like_ATP-bd"/>
</dbReference>
<keyword evidence="2" id="KW-0813">Transport</keyword>
<dbReference type="SMART" id="SM00382">
    <property type="entry name" value="AAA"/>
    <property type="match status" value="1"/>
</dbReference>
<evidence type="ECO:0000259" key="6">
    <source>
        <dbReference type="PROSITE" id="PS50893"/>
    </source>
</evidence>
<evidence type="ECO:0000313" key="8">
    <source>
        <dbReference type="Proteomes" id="UP000577707"/>
    </source>
</evidence>
<dbReference type="PANTHER" id="PTHR43820:SF2">
    <property type="entry name" value="ABC TRANSPORTER ATP-BINDING PROTEIN"/>
    <property type="match status" value="1"/>
</dbReference>
<dbReference type="EMBL" id="JACHXG010000006">
    <property type="protein sequence ID" value="MBB3090098.1"/>
    <property type="molecule type" value="Genomic_DNA"/>
</dbReference>
<sequence length="253" mass="27179">MATVTEKTEQQDGTEPLLDVRNLATGYGDLKVVRDVSVSVRPGQITVLLGRNGAGKTTTLRAVAGLNRIDGGEVRFEGLSLAKAPPHDRVRRGIGYVQEGKRVFRGLTIEQNLLLGGYTRRRRVSLEQEAERIYELFPVLGERRDAAAASMSGGQQQMLAIGQALMAHPRLLLLDEPSGGLAPVIVAEVMERLTALKETGLAILLVEQAVEASYAIADHVVVLDSGRTVLSAPVAEVDDVTVLQEAYFGRAGA</sequence>